<dbReference type="InterPro" id="IPR046373">
    <property type="entry name" value="Acyl-CoA_Oxase/DH_mid-dom_sf"/>
</dbReference>
<dbReference type="SUPFAM" id="SSF47203">
    <property type="entry name" value="Acyl-CoA dehydrogenase C-terminal domain-like"/>
    <property type="match status" value="1"/>
</dbReference>
<reference evidence="7 8" key="1">
    <citation type="submission" date="2016-10" db="EMBL/GenBank/DDBJ databases">
        <authorList>
            <person name="de Groot N.N."/>
        </authorList>
    </citation>
    <scope>NUCLEOTIDE SEQUENCE [LARGE SCALE GENOMIC DNA]</scope>
    <source>
        <strain evidence="7 8">IBRC-M 10780</strain>
    </source>
</reference>
<dbReference type="Pfam" id="PF11794">
    <property type="entry name" value="HpaB_N"/>
    <property type="match status" value="1"/>
</dbReference>
<dbReference type="STRING" id="930131.SAMN05216389_103227"/>
<dbReference type="InterPro" id="IPR004925">
    <property type="entry name" value="HpaB/PvcC/4-BUDH"/>
</dbReference>
<evidence type="ECO:0000313" key="7">
    <source>
        <dbReference type="EMBL" id="SES93037.1"/>
    </source>
</evidence>
<protein>
    <submittedName>
        <fullName evidence="7">4-hydroxyphenylacetate 3-monooxygenase</fullName>
    </submittedName>
</protein>
<dbReference type="NCBIfam" id="TIGR02309">
    <property type="entry name" value="HpaB-1"/>
    <property type="match status" value="1"/>
</dbReference>
<accession>A0A1I0AFR8</accession>
<evidence type="ECO:0000313" key="8">
    <source>
        <dbReference type="Proteomes" id="UP000198618"/>
    </source>
</evidence>
<dbReference type="InterPro" id="IPR024674">
    <property type="entry name" value="HpaB/PvcC/4-BUDH_N"/>
</dbReference>
<dbReference type="Gene3D" id="1.10.3140.10">
    <property type="entry name" value="4-hydroxybutyryl-coa dehydratase, domain 1"/>
    <property type="match status" value="1"/>
</dbReference>
<dbReference type="PANTHER" id="PTHR36117">
    <property type="entry name" value="4-HYDROXYPHENYLACETATE 3-MONOOXYGENASE-RELATED"/>
    <property type="match status" value="1"/>
</dbReference>
<keyword evidence="1" id="KW-0285">Flavoprotein</keyword>
<dbReference type="Pfam" id="PF03241">
    <property type="entry name" value="HpaB"/>
    <property type="match status" value="1"/>
</dbReference>
<feature type="domain" description="HpaB/PvcC/4-BUDH C-terminal" evidence="5">
    <location>
        <begin position="279"/>
        <end position="468"/>
    </location>
</feature>
<dbReference type="InterPro" id="IPR009100">
    <property type="entry name" value="AcylCoA_DH/oxidase_NM_dom_sf"/>
</dbReference>
<keyword evidence="2 4" id="KW-0274">FAD</keyword>
<feature type="binding site" evidence="4">
    <location>
        <begin position="156"/>
        <end position="159"/>
    </location>
    <ligand>
        <name>FAD</name>
        <dbReference type="ChEBI" id="CHEBI:57692"/>
    </ligand>
</feature>
<dbReference type="InterPro" id="IPR036250">
    <property type="entry name" value="AcylCo_DH-like_C"/>
</dbReference>
<dbReference type="GO" id="GO:0016712">
    <property type="term" value="F:oxidoreductase activity, acting on paired donors, with incorporation or reduction of molecular oxygen, reduced flavin or flavoprotein as one donor, and incorporation of one atom of oxygen"/>
    <property type="evidence" value="ECO:0007669"/>
    <property type="project" value="InterPro"/>
</dbReference>
<organism evidence="7 8">
    <name type="scientific">Oceanobacillus limi</name>
    <dbReference type="NCBI Taxonomy" id="930131"/>
    <lineage>
        <taxon>Bacteria</taxon>
        <taxon>Bacillati</taxon>
        <taxon>Bacillota</taxon>
        <taxon>Bacilli</taxon>
        <taxon>Bacillales</taxon>
        <taxon>Bacillaceae</taxon>
        <taxon>Oceanobacillus</taxon>
    </lineage>
</organism>
<feature type="binding site" evidence="4">
    <location>
        <position position="193"/>
    </location>
    <ligand>
        <name>FAD</name>
        <dbReference type="ChEBI" id="CHEBI:57692"/>
    </ligand>
</feature>
<dbReference type="Gene3D" id="1.20.140.10">
    <property type="entry name" value="Butyryl-CoA Dehydrogenase, subunit A, domain 3"/>
    <property type="match status" value="1"/>
</dbReference>
<evidence type="ECO:0000259" key="5">
    <source>
        <dbReference type="Pfam" id="PF03241"/>
    </source>
</evidence>
<evidence type="ECO:0000259" key="6">
    <source>
        <dbReference type="Pfam" id="PF11794"/>
    </source>
</evidence>
<dbReference type="GO" id="GO:0050660">
    <property type="term" value="F:flavin adenine dinucleotide binding"/>
    <property type="evidence" value="ECO:0007669"/>
    <property type="project" value="InterPro"/>
</dbReference>
<dbReference type="OrthoDB" id="9785230at2"/>
<dbReference type="GO" id="GO:0016627">
    <property type="term" value="F:oxidoreductase activity, acting on the CH-CH group of donors"/>
    <property type="evidence" value="ECO:0007669"/>
    <property type="project" value="InterPro"/>
</dbReference>
<proteinExistence type="predicted"/>
<evidence type="ECO:0000256" key="4">
    <source>
        <dbReference type="PIRSR" id="PIRSR000331-2"/>
    </source>
</evidence>
<keyword evidence="8" id="KW-1185">Reference proteome</keyword>
<dbReference type="SUPFAM" id="SSF56645">
    <property type="entry name" value="Acyl-CoA dehydrogenase NM domain-like"/>
    <property type="match status" value="1"/>
</dbReference>
<keyword evidence="7" id="KW-0503">Monooxygenase</keyword>
<dbReference type="InterPro" id="IPR024719">
    <property type="entry name" value="HpaB/PvcC/4-BUDH_C"/>
</dbReference>
<keyword evidence="3" id="KW-0560">Oxidoreductase</keyword>
<name>A0A1I0AFR8_9BACI</name>
<dbReference type="RefSeq" id="WP_090867622.1">
    <property type="nucleotide sequence ID" value="NZ_FOHE01000003.1"/>
</dbReference>
<dbReference type="Proteomes" id="UP000198618">
    <property type="component" value="Unassembled WGS sequence"/>
</dbReference>
<dbReference type="PANTHER" id="PTHR36117:SF3">
    <property type="entry name" value="4-HYDROXYPHENYLACETATE 3-MONOOXYGENASE-RELATED"/>
    <property type="match status" value="1"/>
</dbReference>
<dbReference type="PIRSF" id="PIRSF000331">
    <property type="entry name" value="HpaA_HpaB"/>
    <property type="match status" value="1"/>
</dbReference>
<dbReference type="AlphaFoldDB" id="A0A1I0AFR8"/>
<dbReference type="GO" id="GO:0010124">
    <property type="term" value="P:phenylacetate catabolic process"/>
    <property type="evidence" value="ECO:0007669"/>
    <property type="project" value="InterPro"/>
</dbReference>
<evidence type="ECO:0000256" key="1">
    <source>
        <dbReference type="ARBA" id="ARBA00022630"/>
    </source>
</evidence>
<evidence type="ECO:0000256" key="3">
    <source>
        <dbReference type="ARBA" id="ARBA00023002"/>
    </source>
</evidence>
<evidence type="ECO:0000256" key="2">
    <source>
        <dbReference type="ARBA" id="ARBA00022827"/>
    </source>
</evidence>
<dbReference type="InterPro" id="IPR012687">
    <property type="entry name" value="HpaB_Deino-type"/>
</dbReference>
<dbReference type="EMBL" id="FOHE01000003">
    <property type="protein sequence ID" value="SES93037.1"/>
    <property type="molecule type" value="Genomic_DNA"/>
</dbReference>
<feature type="domain" description="HpaB/PvcC/4-BUDH N-terminal" evidence="6">
    <location>
        <begin position="5"/>
        <end position="270"/>
    </location>
</feature>
<sequence length="469" mass="53249">MPAITGKEYIERIDTMKTEIWYKGEKITGKISEHPVYQGTIQSQSALYDMQLQPSTMEFMTYPSPKTGDRVGRSYQKPTTKTDLHHRSEMMKEWAKSSHGMLGRSPDYMNTVLMALAASASLLEGEENCFPKHLVQFYEQAQEQDLSFTHTFINPQVNRSPFYLEDSNEPIAARIIEETMEGIVIKGARLLATQGGMTDEILVLSPGGINDPSHAFAFSIPSDTKGLRFICRESFTFGSNSYNHPLSSRFEEMDTIVVFDNVTVPWERVFFYNNIQITNRFLRESAFRPFALHQVLNRQIVKLEFVAGVAEGIVQTIDIGGYAHVQEKMAEIIIALETLKSLLIKAETNAKIDKFGLMSPELAPLQVASSTFPKVYPKLIEIVQLLGASGMVTIPTEEDFSSEIRTDLDQYLQSAKHNAKDRIKLFRLAWDLTMSPFATRQTQYERYFFGNPSTIASDLYQNYKIKPTK</sequence>
<dbReference type="Gene3D" id="2.40.110.10">
    <property type="entry name" value="Butyryl-CoA Dehydrogenase, subunit A, domain 2"/>
    <property type="match status" value="1"/>
</dbReference>
<gene>
    <name evidence="7" type="ORF">SAMN05216389_103227</name>
</gene>